<keyword evidence="2" id="KW-1185">Reference proteome</keyword>
<evidence type="ECO:0000313" key="1">
    <source>
        <dbReference type="EMBL" id="CAD8124575.1"/>
    </source>
</evidence>
<sequence>MNQGSQFYKHQQLQNVQFDNLSLIESITKQRFKEPVVVKSCKHFNTCFEYQEAMLSIQQYGQYKCQQIAKSPNDLIQDWRMQAYQEFNVLTTEITVICGIMINRYIRNKSKYQNYFQLDIYKNEFLRMFGRASQDSSIISLIKSNLINNTPQNRNIQIWSFCLQNREKITIPI</sequence>
<accession>A0A8S1RD66</accession>
<reference evidence="1" key="1">
    <citation type="submission" date="2021-01" db="EMBL/GenBank/DDBJ databases">
        <authorList>
            <consortium name="Genoscope - CEA"/>
            <person name="William W."/>
        </authorList>
    </citation>
    <scope>NUCLEOTIDE SEQUENCE</scope>
</reference>
<comment type="caution">
    <text evidence="1">The sequence shown here is derived from an EMBL/GenBank/DDBJ whole genome shotgun (WGS) entry which is preliminary data.</text>
</comment>
<dbReference type="EMBL" id="CAJJDN010000152">
    <property type="protein sequence ID" value="CAD8124575.1"/>
    <property type="molecule type" value="Genomic_DNA"/>
</dbReference>
<dbReference type="AlphaFoldDB" id="A0A8S1RD66"/>
<evidence type="ECO:0000313" key="2">
    <source>
        <dbReference type="Proteomes" id="UP000692954"/>
    </source>
</evidence>
<organism evidence="1 2">
    <name type="scientific">Paramecium sonneborni</name>
    <dbReference type="NCBI Taxonomy" id="65129"/>
    <lineage>
        <taxon>Eukaryota</taxon>
        <taxon>Sar</taxon>
        <taxon>Alveolata</taxon>
        <taxon>Ciliophora</taxon>
        <taxon>Intramacronucleata</taxon>
        <taxon>Oligohymenophorea</taxon>
        <taxon>Peniculida</taxon>
        <taxon>Parameciidae</taxon>
        <taxon>Paramecium</taxon>
    </lineage>
</organism>
<name>A0A8S1RD66_9CILI</name>
<proteinExistence type="predicted"/>
<protein>
    <submittedName>
        <fullName evidence="1">Uncharacterized protein</fullName>
    </submittedName>
</protein>
<gene>
    <name evidence="1" type="ORF">PSON_ATCC_30995.1.T1520040</name>
</gene>
<dbReference type="Proteomes" id="UP000692954">
    <property type="component" value="Unassembled WGS sequence"/>
</dbReference>